<reference evidence="1 2" key="1">
    <citation type="journal article" date="2021" name="BMC Genomics">
        <title>Datura genome reveals duplications of psychoactive alkaloid biosynthetic genes and high mutation rate following tissue culture.</title>
        <authorList>
            <person name="Rajewski A."/>
            <person name="Carter-House D."/>
            <person name="Stajich J."/>
            <person name="Litt A."/>
        </authorList>
    </citation>
    <scope>NUCLEOTIDE SEQUENCE [LARGE SCALE GENOMIC DNA]</scope>
    <source>
        <strain evidence="1">AR-01</strain>
    </source>
</reference>
<protein>
    <submittedName>
        <fullName evidence="1">Uncharacterized protein</fullName>
    </submittedName>
</protein>
<dbReference type="Proteomes" id="UP000823775">
    <property type="component" value="Unassembled WGS sequence"/>
</dbReference>
<keyword evidence="2" id="KW-1185">Reference proteome</keyword>
<comment type="caution">
    <text evidence="1">The sequence shown here is derived from an EMBL/GenBank/DDBJ whole genome shotgun (WGS) entry which is preliminary data.</text>
</comment>
<evidence type="ECO:0000313" key="1">
    <source>
        <dbReference type="EMBL" id="MCD9639642.1"/>
    </source>
</evidence>
<sequence>MFLVFHLGSDSFREGTETDCLKHHALMFAECNNWIMEMTFCTSLNEHHHRKPLIEALSGFFHYSASNLSPFSLPTSRSKKWTDLSRGLKSNSD</sequence>
<dbReference type="EMBL" id="JACEIK010002963">
    <property type="protein sequence ID" value="MCD9639642.1"/>
    <property type="molecule type" value="Genomic_DNA"/>
</dbReference>
<evidence type="ECO:0000313" key="2">
    <source>
        <dbReference type="Proteomes" id="UP000823775"/>
    </source>
</evidence>
<proteinExistence type="predicted"/>
<accession>A0ABS8UZ78</accession>
<organism evidence="1 2">
    <name type="scientific">Datura stramonium</name>
    <name type="common">Jimsonweed</name>
    <name type="synonym">Common thornapple</name>
    <dbReference type="NCBI Taxonomy" id="4076"/>
    <lineage>
        <taxon>Eukaryota</taxon>
        <taxon>Viridiplantae</taxon>
        <taxon>Streptophyta</taxon>
        <taxon>Embryophyta</taxon>
        <taxon>Tracheophyta</taxon>
        <taxon>Spermatophyta</taxon>
        <taxon>Magnoliopsida</taxon>
        <taxon>eudicotyledons</taxon>
        <taxon>Gunneridae</taxon>
        <taxon>Pentapetalae</taxon>
        <taxon>asterids</taxon>
        <taxon>lamiids</taxon>
        <taxon>Solanales</taxon>
        <taxon>Solanaceae</taxon>
        <taxon>Solanoideae</taxon>
        <taxon>Datureae</taxon>
        <taxon>Datura</taxon>
    </lineage>
</organism>
<name>A0ABS8UZ78_DATST</name>
<gene>
    <name evidence="1" type="ORF">HAX54_024292</name>
</gene>